<evidence type="ECO:0000256" key="1">
    <source>
        <dbReference type="SAM" id="MobiDB-lite"/>
    </source>
</evidence>
<comment type="caution">
    <text evidence="2">The sequence shown here is derived from an EMBL/GenBank/DDBJ whole genome shotgun (WGS) entry which is preliminary data.</text>
</comment>
<dbReference type="GO" id="GO:0008237">
    <property type="term" value="F:metallopeptidase activity"/>
    <property type="evidence" value="ECO:0007669"/>
    <property type="project" value="InterPro"/>
</dbReference>
<protein>
    <submittedName>
        <fullName evidence="2">Uncharacterized protein</fullName>
    </submittedName>
</protein>
<name>A0A553DIV6_9FLAO</name>
<sequence length="217" mass="23585">MSIDPLAEDYAYNSTYAFQENKLGLGRELEGLELYSERSQDGKSITLTYTVNVVNNTGSATAGQVSQMVSERMCSTENSFSGQTKNGETVTTNVVYDPKATITWEYNDAITVENGKAGEPGGKGYTSADGNTQVNKTQVNVPNNVEFDKNGNSIISDKSNPTVTKTGSHEDGHVAGLKHTGGDKSNLMNNKDNSTKITPEQRTEIIKKVEFEQPLKK</sequence>
<proteinExistence type="predicted"/>
<dbReference type="RefSeq" id="WP_144257780.1">
    <property type="nucleotide sequence ID" value="NZ_VJZT01000057.1"/>
</dbReference>
<dbReference type="Proteomes" id="UP000316371">
    <property type="component" value="Unassembled WGS sequence"/>
</dbReference>
<dbReference type="OrthoDB" id="2972467at2"/>
<evidence type="ECO:0000313" key="3">
    <source>
        <dbReference type="Proteomes" id="UP000316371"/>
    </source>
</evidence>
<organism evidence="2 3">
    <name type="scientific">Flavobacterium restrictum</name>
    <dbReference type="NCBI Taxonomy" id="2594428"/>
    <lineage>
        <taxon>Bacteria</taxon>
        <taxon>Pseudomonadati</taxon>
        <taxon>Bacteroidota</taxon>
        <taxon>Flavobacteriia</taxon>
        <taxon>Flavobacteriales</taxon>
        <taxon>Flavobacteriaceae</taxon>
        <taxon>Flavobacterium</taxon>
    </lineage>
</organism>
<dbReference type="Gene3D" id="3.40.390.10">
    <property type="entry name" value="Collagenase (Catalytic Domain)"/>
    <property type="match status" value="1"/>
</dbReference>
<feature type="compositionally biased region" description="Polar residues" evidence="1">
    <location>
        <begin position="150"/>
        <end position="166"/>
    </location>
</feature>
<gene>
    <name evidence="2" type="ORF">FNW21_16160</name>
</gene>
<accession>A0A553DIV6</accession>
<evidence type="ECO:0000313" key="2">
    <source>
        <dbReference type="EMBL" id="TRX32720.1"/>
    </source>
</evidence>
<dbReference type="AlphaFoldDB" id="A0A553DIV6"/>
<feature type="region of interest" description="Disordered" evidence="1">
    <location>
        <begin position="149"/>
        <end position="200"/>
    </location>
</feature>
<dbReference type="InterPro" id="IPR024079">
    <property type="entry name" value="MetalloPept_cat_dom_sf"/>
</dbReference>
<dbReference type="EMBL" id="VJZT01000057">
    <property type="protein sequence ID" value="TRX32720.1"/>
    <property type="molecule type" value="Genomic_DNA"/>
</dbReference>
<keyword evidence="3" id="KW-1185">Reference proteome</keyword>
<feature type="compositionally biased region" description="Polar residues" evidence="1">
    <location>
        <begin position="186"/>
        <end position="198"/>
    </location>
</feature>
<reference evidence="2 3" key="1">
    <citation type="submission" date="2019-07" db="EMBL/GenBank/DDBJ databases">
        <title>Novel species of Flavobacterium.</title>
        <authorList>
            <person name="Liu Q."/>
            <person name="Xin Y.-H."/>
        </authorList>
    </citation>
    <scope>NUCLEOTIDE SEQUENCE [LARGE SCALE GENOMIC DNA]</scope>
    <source>
        <strain evidence="2 3">LB1R34</strain>
    </source>
</reference>